<dbReference type="SUPFAM" id="SSF56281">
    <property type="entry name" value="Metallo-hydrolase/oxidoreductase"/>
    <property type="match status" value="1"/>
</dbReference>
<dbReference type="Proteomes" id="UP000006681">
    <property type="component" value="Chromosome"/>
</dbReference>
<dbReference type="HOGENOM" id="CLU_070010_0_1_2"/>
<dbReference type="PANTHER" id="PTHR43546:SF8">
    <property type="entry name" value="METALLO-BETA-LACTAMASE DOMAIN-CONTAINING PROTEIN"/>
    <property type="match status" value="1"/>
</dbReference>
<dbReference type="GO" id="GO:0016787">
    <property type="term" value="F:hydrolase activity"/>
    <property type="evidence" value="ECO:0007669"/>
    <property type="project" value="UniProtKB-KW"/>
</dbReference>
<dbReference type="InterPro" id="IPR036866">
    <property type="entry name" value="RibonucZ/Hydroxyglut_hydro"/>
</dbReference>
<dbReference type="PANTHER" id="PTHR43546">
    <property type="entry name" value="UPF0173 METAL-DEPENDENT HYDROLASE MJ1163-RELATED"/>
    <property type="match status" value="1"/>
</dbReference>
<dbReference type="KEGG" id="vdi:Vdis_2320"/>
<sequence length="199" mass="21858">MGLKLIYHNVELRTTDLAGVIIRHGDKALCIDLVSSGDCDYKFYTHNHQGHVPATINGTYYSPFGGAVIKPGDEVVVGDFKVRVVNAYNITKLVNGAPAHPKGLGVGYIVSVNDVVIYHMGDTDLIEELSQLRNAKIDILLIPIGGATVMTPEEAADAVMLLRPKMAVPIHFTDRRQFVKFRDIAQPYTQVILMRGSMP</sequence>
<gene>
    <name evidence="1" type="ordered locus">Vdis_2320</name>
</gene>
<dbReference type="STRING" id="572478.Vdis_2320"/>
<proteinExistence type="predicted"/>
<dbReference type="OrthoDB" id="28313at2157"/>
<evidence type="ECO:0000313" key="1">
    <source>
        <dbReference type="EMBL" id="ADN51688.1"/>
    </source>
</evidence>
<name>E1QQS6_VULDI</name>
<dbReference type="Gene3D" id="3.60.15.10">
    <property type="entry name" value="Ribonuclease Z/Hydroxyacylglutathione hydrolase-like"/>
    <property type="match status" value="1"/>
</dbReference>
<protein>
    <submittedName>
        <fullName evidence="1">Beta-lactamase fold-like Zn-dependent hydrolase</fullName>
    </submittedName>
</protein>
<dbReference type="EMBL" id="CP002100">
    <property type="protein sequence ID" value="ADN51688.1"/>
    <property type="molecule type" value="Genomic_DNA"/>
</dbReference>
<keyword evidence="2" id="KW-1185">Reference proteome</keyword>
<dbReference type="RefSeq" id="WP_013337413.1">
    <property type="nucleotide sequence ID" value="NC_014537.1"/>
</dbReference>
<reference evidence="1 2" key="1">
    <citation type="journal article" date="2010" name="Stand. Genomic Sci.">
        <title>Complete genome sequence of Vulcanisaeta distributa type strain (IC-017).</title>
        <authorList>
            <person name="Mavromatis K."/>
            <person name="Sikorski J."/>
            <person name="Pabst E."/>
            <person name="Teshima H."/>
            <person name="Lapidus A."/>
            <person name="Lucas S."/>
            <person name="Nolan M."/>
            <person name="Glavina Del Rio T."/>
            <person name="Cheng J.F."/>
            <person name="Bruce D."/>
            <person name="Goodwin L."/>
            <person name="Pitluck S."/>
            <person name="Liolios K."/>
            <person name="Ivanova N."/>
            <person name="Mikhailova N."/>
            <person name="Pati A."/>
            <person name="Chen A."/>
            <person name="Palaniappan K."/>
            <person name="Land M."/>
            <person name="Hauser L."/>
            <person name="Chang Y.J."/>
            <person name="Jeffries C.D."/>
            <person name="Rohde M."/>
            <person name="Spring S."/>
            <person name="Goker M."/>
            <person name="Wirth R."/>
            <person name="Woyke T."/>
            <person name="Bristow J."/>
            <person name="Eisen J.A."/>
            <person name="Markowitz V."/>
            <person name="Hugenholtz P."/>
            <person name="Klenk H.P."/>
            <person name="Kyrpides N.C."/>
        </authorList>
    </citation>
    <scope>NUCLEOTIDE SEQUENCE [LARGE SCALE GENOMIC DNA]</scope>
    <source>
        <strain evidence="2">DSM 14429 / JCM 11212 / NBRC 100878 / IC-017</strain>
    </source>
</reference>
<reference evidence="2" key="2">
    <citation type="journal article" date="2010" name="Stand. Genomic Sci.">
        <title>Complete genome sequence of Vulcanisaeta distributa type strain (IC-017T).</title>
        <authorList>
            <person name="Mavromatis K."/>
            <person name="Sikorski J."/>
            <person name="Pabst E."/>
            <person name="Teshima H."/>
            <person name="Lapidus A."/>
            <person name="Lucas S."/>
            <person name="Nolan M."/>
            <person name="Glavina Del Rio T."/>
            <person name="Cheng J."/>
            <person name="Bruce D."/>
            <person name="Goodwin L."/>
            <person name="Pitluck S."/>
            <person name="Liolios K."/>
            <person name="Ivanova N."/>
            <person name="Mikhailova N."/>
            <person name="Pati A."/>
            <person name="Chen A."/>
            <person name="Palaniappan K."/>
            <person name="Land M."/>
            <person name="Hauser L."/>
            <person name="Chang Y."/>
            <person name="Jeffries C."/>
            <person name="Rohde M."/>
            <person name="Spring S."/>
            <person name="Goker M."/>
            <person name="Wirth R."/>
            <person name="Woyke T."/>
            <person name="Bristow J."/>
            <person name="Eisen J."/>
            <person name="Markowitz V."/>
            <person name="Hugenholtz P."/>
            <person name="Klenk H."/>
            <person name="Kyrpides N."/>
        </authorList>
    </citation>
    <scope>NUCLEOTIDE SEQUENCE [LARGE SCALE GENOMIC DNA]</scope>
    <source>
        <strain evidence="2">DSM 14429 / JCM 11212 / NBRC 100878 / IC-017</strain>
    </source>
</reference>
<accession>E1QQS6</accession>
<dbReference type="Pfam" id="PF13483">
    <property type="entry name" value="Lactamase_B_3"/>
    <property type="match status" value="1"/>
</dbReference>
<dbReference type="GeneID" id="9753275"/>
<dbReference type="AlphaFoldDB" id="E1QQS6"/>
<evidence type="ECO:0000313" key="2">
    <source>
        <dbReference type="Proteomes" id="UP000006681"/>
    </source>
</evidence>
<dbReference type="eggNOG" id="arCOG00530">
    <property type="taxonomic scope" value="Archaea"/>
</dbReference>
<dbReference type="InterPro" id="IPR050114">
    <property type="entry name" value="UPF0173_UPF0282_UlaG_hydrolase"/>
</dbReference>
<keyword evidence="1" id="KW-0378">Hydrolase</keyword>
<organism evidence="1 2">
    <name type="scientific">Vulcanisaeta distributa (strain DSM 14429 / JCM 11212 / NBRC 100878 / IC-017)</name>
    <dbReference type="NCBI Taxonomy" id="572478"/>
    <lineage>
        <taxon>Archaea</taxon>
        <taxon>Thermoproteota</taxon>
        <taxon>Thermoprotei</taxon>
        <taxon>Thermoproteales</taxon>
        <taxon>Thermoproteaceae</taxon>
        <taxon>Vulcanisaeta</taxon>
    </lineage>
</organism>